<dbReference type="PANTHER" id="PTHR43335">
    <property type="entry name" value="ABC TRANSPORTER, ATP-BINDING PROTEIN"/>
    <property type="match status" value="1"/>
</dbReference>
<evidence type="ECO:0000256" key="1">
    <source>
        <dbReference type="ARBA" id="ARBA00005417"/>
    </source>
</evidence>
<dbReference type="Proteomes" id="UP000465846">
    <property type="component" value="Chromosome"/>
</dbReference>
<dbReference type="InterPro" id="IPR027417">
    <property type="entry name" value="P-loop_NTPase"/>
</dbReference>
<evidence type="ECO:0000313" key="7">
    <source>
        <dbReference type="Proteomes" id="UP000465846"/>
    </source>
</evidence>
<dbReference type="PROSITE" id="PS50893">
    <property type="entry name" value="ABC_TRANSPORTER_2"/>
    <property type="match status" value="1"/>
</dbReference>
<protein>
    <submittedName>
        <fullName evidence="6">ABC transporter ATP-binding protein</fullName>
    </submittedName>
</protein>
<evidence type="ECO:0000256" key="3">
    <source>
        <dbReference type="ARBA" id="ARBA00022741"/>
    </source>
</evidence>
<dbReference type="PANTHER" id="PTHR43335:SF4">
    <property type="entry name" value="ABC TRANSPORTER, ATP-BINDING PROTEIN"/>
    <property type="match status" value="1"/>
</dbReference>
<keyword evidence="4 6" id="KW-0067">ATP-binding</keyword>
<dbReference type="SMART" id="SM00382">
    <property type="entry name" value="AAA"/>
    <property type="match status" value="1"/>
</dbReference>
<keyword evidence="2" id="KW-0813">Transport</keyword>
<dbReference type="InterPro" id="IPR003593">
    <property type="entry name" value="AAA+_ATPase"/>
</dbReference>
<dbReference type="GeneID" id="44080932"/>
<keyword evidence="3" id="KW-0547">Nucleotide-binding</keyword>
<sequence length="316" mass="34400">MNPIETHSLTKRYGETTALDSLGMSIENGEVFGFLGPNGSGKSTTIDILLGFIYPTSGSASVFGIDPTENATAIRQRTGVVPDGYEVMPDWTGRDHIEFELDSRNVDDDPDALLDRFGLLDDADRVATGYSRGMRQRLLLSMAAAGEPDLLLLDEPTTGLDPNGIRLMREFIRDERARGATIFFSSHRLAQVESVCDRVGILNEGSLLAIDSIDSLRNAVGDNTILQVSVDHVPDDIDSLTTLDGIENLEVSGTTLRVQCAHGRHLDALNHLDRLGATPQRFETETASLEDIFSAYTESETESSESVVESPVETPL</sequence>
<evidence type="ECO:0000256" key="4">
    <source>
        <dbReference type="ARBA" id="ARBA00022840"/>
    </source>
</evidence>
<dbReference type="SUPFAM" id="SSF52540">
    <property type="entry name" value="P-loop containing nucleoside triphosphate hydrolases"/>
    <property type="match status" value="1"/>
</dbReference>
<dbReference type="GO" id="GO:0016887">
    <property type="term" value="F:ATP hydrolysis activity"/>
    <property type="evidence" value="ECO:0007669"/>
    <property type="project" value="InterPro"/>
</dbReference>
<evidence type="ECO:0000259" key="5">
    <source>
        <dbReference type="PROSITE" id="PS50893"/>
    </source>
</evidence>
<dbReference type="Pfam" id="PF00005">
    <property type="entry name" value="ABC_tran"/>
    <property type="match status" value="1"/>
</dbReference>
<accession>A0A6C0UMQ5</accession>
<feature type="domain" description="ABC transporter" evidence="5">
    <location>
        <begin position="4"/>
        <end position="229"/>
    </location>
</feature>
<name>A0A6C0UMQ5_9EURY</name>
<organism evidence="6 7">
    <name type="scientific">Halogeometricum borinquense</name>
    <dbReference type="NCBI Taxonomy" id="60847"/>
    <lineage>
        <taxon>Archaea</taxon>
        <taxon>Methanobacteriati</taxon>
        <taxon>Methanobacteriota</taxon>
        <taxon>Stenosarchaea group</taxon>
        <taxon>Halobacteria</taxon>
        <taxon>Halobacteriales</taxon>
        <taxon>Haloferacaceae</taxon>
        <taxon>Halogeometricum</taxon>
    </lineage>
</organism>
<dbReference type="AlphaFoldDB" id="A0A6C0UMQ5"/>
<dbReference type="CDD" id="cd03230">
    <property type="entry name" value="ABC_DR_subfamily_A"/>
    <property type="match status" value="1"/>
</dbReference>
<evidence type="ECO:0000256" key="2">
    <source>
        <dbReference type="ARBA" id="ARBA00022448"/>
    </source>
</evidence>
<proteinExistence type="inferred from homology"/>
<dbReference type="Gene3D" id="3.40.50.300">
    <property type="entry name" value="P-loop containing nucleotide triphosphate hydrolases"/>
    <property type="match status" value="1"/>
</dbReference>
<dbReference type="RefSeq" id="WP_163487407.1">
    <property type="nucleotide sequence ID" value="NZ_CP048739.1"/>
</dbReference>
<dbReference type="EMBL" id="CP048739">
    <property type="protein sequence ID" value="QIB75651.1"/>
    <property type="molecule type" value="Genomic_DNA"/>
</dbReference>
<reference evidence="6 7" key="1">
    <citation type="submission" date="2020-02" db="EMBL/GenBank/DDBJ databases">
        <title>Whole genome sequence of Halogeometricum borinquense strain wsp4.</title>
        <authorList>
            <person name="Verma D.K."/>
            <person name="Gopal K."/>
            <person name="Prasad E.S."/>
        </authorList>
    </citation>
    <scope>NUCLEOTIDE SEQUENCE [LARGE SCALE GENOMIC DNA]</scope>
    <source>
        <strain evidence="7">wsp4</strain>
    </source>
</reference>
<evidence type="ECO:0000313" key="6">
    <source>
        <dbReference type="EMBL" id="QIB75651.1"/>
    </source>
</evidence>
<comment type="similarity">
    <text evidence="1">Belongs to the ABC transporter superfamily.</text>
</comment>
<dbReference type="InterPro" id="IPR003439">
    <property type="entry name" value="ABC_transporter-like_ATP-bd"/>
</dbReference>
<gene>
    <name evidence="6" type="ORF">G3I44_15985</name>
</gene>
<dbReference type="GO" id="GO:0005524">
    <property type="term" value="F:ATP binding"/>
    <property type="evidence" value="ECO:0007669"/>
    <property type="project" value="UniProtKB-KW"/>
</dbReference>